<reference evidence="1 2" key="1">
    <citation type="journal article" date="2016" name="Genome Biol. Evol.">
        <title>Gene Family Evolution Reflects Adaptation to Soil Environmental Stressors in the Genome of the Collembolan Orchesella cincta.</title>
        <authorList>
            <person name="Faddeeva-Vakhrusheva A."/>
            <person name="Derks M.F."/>
            <person name="Anvar S.Y."/>
            <person name="Agamennone V."/>
            <person name="Suring W."/>
            <person name="Smit S."/>
            <person name="van Straalen N.M."/>
            <person name="Roelofs D."/>
        </authorList>
    </citation>
    <scope>NUCLEOTIDE SEQUENCE [LARGE SCALE GENOMIC DNA]</scope>
    <source>
        <tissue evidence="1">Mixed pool</tissue>
    </source>
</reference>
<evidence type="ECO:0000313" key="2">
    <source>
        <dbReference type="Proteomes" id="UP000094527"/>
    </source>
</evidence>
<evidence type="ECO:0000313" key="1">
    <source>
        <dbReference type="EMBL" id="ODM99469.1"/>
    </source>
</evidence>
<organism evidence="1 2">
    <name type="scientific">Orchesella cincta</name>
    <name type="common">Springtail</name>
    <name type="synonym">Podura cincta</name>
    <dbReference type="NCBI Taxonomy" id="48709"/>
    <lineage>
        <taxon>Eukaryota</taxon>
        <taxon>Metazoa</taxon>
        <taxon>Ecdysozoa</taxon>
        <taxon>Arthropoda</taxon>
        <taxon>Hexapoda</taxon>
        <taxon>Collembola</taxon>
        <taxon>Entomobryomorpha</taxon>
        <taxon>Entomobryoidea</taxon>
        <taxon>Orchesellidae</taxon>
        <taxon>Orchesellinae</taxon>
        <taxon>Orchesella</taxon>
    </lineage>
</organism>
<keyword evidence="2" id="KW-1185">Reference proteome</keyword>
<sequence length="152" mass="16672">MDNTEPELFCRYVTKLNALSNMFLWYVHMLTDEQNGNNNVIKFHGNFKLKPSVQTVVNCCSCTHFQTPQSNNTLKIVAGRPEPDFVLTITDKKVSQEMGCCGSKKNAAGADEAAPEVQASTSRCQNPENCQGCKHCPKGADQMSEAAPAPDN</sequence>
<proteinExistence type="predicted"/>
<dbReference type="EMBL" id="LJIJ01000279">
    <property type="protein sequence ID" value="ODM99469.1"/>
    <property type="molecule type" value="Genomic_DNA"/>
</dbReference>
<protein>
    <submittedName>
        <fullName evidence="1">Phosphatidate phosphatase PPAPDC1A</fullName>
    </submittedName>
</protein>
<dbReference type="AlphaFoldDB" id="A0A1D2N2I3"/>
<dbReference type="Proteomes" id="UP000094527">
    <property type="component" value="Unassembled WGS sequence"/>
</dbReference>
<accession>A0A1D2N2I3</accession>
<name>A0A1D2N2I3_ORCCI</name>
<gene>
    <name evidence="1" type="ORF">Ocin01_07203</name>
</gene>
<comment type="caution">
    <text evidence="1">The sequence shown here is derived from an EMBL/GenBank/DDBJ whole genome shotgun (WGS) entry which is preliminary data.</text>
</comment>